<organism evidence="11 12">
    <name type="scientific">Nibribacter ruber</name>
    <dbReference type="NCBI Taxonomy" id="2698458"/>
    <lineage>
        <taxon>Bacteria</taxon>
        <taxon>Pseudomonadati</taxon>
        <taxon>Bacteroidota</taxon>
        <taxon>Cytophagia</taxon>
        <taxon>Cytophagales</taxon>
        <taxon>Hymenobacteraceae</taxon>
        <taxon>Nibribacter</taxon>
    </lineage>
</organism>
<dbReference type="InterPro" id="IPR020831">
    <property type="entry name" value="GlycerAld/Erythrose_P_DH"/>
</dbReference>
<feature type="site" description="Activates thiol group during catalysis" evidence="7">
    <location>
        <position position="180"/>
    </location>
</feature>
<dbReference type="GO" id="GO:0051287">
    <property type="term" value="F:NAD binding"/>
    <property type="evidence" value="ECO:0007669"/>
    <property type="project" value="InterPro"/>
</dbReference>
<dbReference type="Pfam" id="PF00044">
    <property type="entry name" value="Gp_dh_N"/>
    <property type="match status" value="1"/>
</dbReference>
<evidence type="ECO:0000256" key="2">
    <source>
        <dbReference type="ARBA" id="ARBA00011881"/>
    </source>
</evidence>
<evidence type="ECO:0000256" key="1">
    <source>
        <dbReference type="ARBA" id="ARBA00007406"/>
    </source>
</evidence>
<dbReference type="PIRSF" id="PIRSF000149">
    <property type="entry name" value="GAP_DH"/>
    <property type="match status" value="1"/>
</dbReference>
<accession>A0A6P1NWM0</accession>
<reference evidence="11 12" key="1">
    <citation type="submission" date="2020-01" db="EMBL/GenBank/DDBJ databases">
        <authorList>
            <person name="Kim M."/>
        </authorList>
    </citation>
    <scope>NUCLEOTIDE SEQUENCE [LARGE SCALE GENOMIC DNA]</scope>
    <source>
        <strain evidence="11 12">BT10</strain>
    </source>
</reference>
<dbReference type="PRINTS" id="PR00078">
    <property type="entry name" value="G3PDHDRGNASE"/>
</dbReference>
<dbReference type="GO" id="GO:0050661">
    <property type="term" value="F:NADP binding"/>
    <property type="evidence" value="ECO:0007669"/>
    <property type="project" value="InterPro"/>
</dbReference>
<sequence>MSKKIRVAINGFGRIGRLTFRALLERENVEVVGINDLTDNATLAHLLKYDSVHGRFNGTVTADESSITVNGNRIEVHAEREPKNLPWGKLNVDVVLESTGRFVDEKGAGGHLEAGAKKVVISAPAKGNIPTVVLGVNEDTLTGSETIMSNASCTTNCLAPMAKVLDDAFGIEKGYITTVHAYTADQNLQDAPHSDLRRARAAAYSIIPTSTGAAKAVGLVLPHLNGKLDGVAMRVPIPDGSLTDLTVVLKREVTVAEINAAMKAAADGKMKGILEYTEDPIVSIDIVGNPHSCIFDADLTSANGTLVKVVGWYDNESGYSNRAADLISRIG</sequence>
<feature type="binding site" evidence="5">
    <location>
        <begin position="211"/>
        <end position="212"/>
    </location>
    <ligand>
        <name>D-glyceraldehyde 3-phosphate</name>
        <dbReference type="ChEBI" id="CHEBI:59776"/>
    </ligand>
</feature>
<dbReference type="SUPFAM" id="SSF55347">
    <property type="entry name" value="Glyceraldehyde-3-phosphate dehydrogenase-like, C-terminal domain"/>
    <property type="match status" value="1"/>
</dbReference>
<keyword evidence="3 9" id="KW-0560">Oxidoreductase</keyword>
<evidence type="ECO:0000256" key="6">
    <source>
        <dbReference type="PIRSR" id="PIRSR000149-3"/>
    </source>
</evidence>
<dbReference type="InterPro" id="IPR006424">
    <property type="entry name" value="Glyceraldehyde-3-P_DH_1"/>
</dbReference>
<dbReference type="GO" id="GO:0016620">
    <property type="term" value="F:oxidoreductase activity, acting on the aldehyde or oxo group of donors, NAD or NADP as acceptor"/>
    <property type="evidence" value="ECO:0007669"/>
    <property type="project" value="InterPro"/>
</dbReference>
<keyword evidence="12" id="KW-1185">Reference proteome</keyword>
<dbReference type="InterPro" id="IPR020830">
    <property type="entry name" value="GlycerAld_3-P_DH_AS"/>
</dbReference>
<dbReference type="EMBL" id="CP047897">
    <property type="protein sequence ID" value="QHL86031.1"/>
    <property type="molecule type" value="Genomic_DNA"/>
</dbReference>
<feature type="binding site" evidence="5">
    <location>
        <position position="234"/>
    </location>
    <ligand>
        <name>D-glyceraldehyde 3-phosphate</name>
        <dbReference type="ChEBI" id="CHEBI:59776"/>
    </ligand>
</feature>
<evidence type="ECO:0000256" key="9">
    <source>
        <dbReference type="RuleBase" id="RU361160"/>
    </source>
</evidence>
<keyword evidence="6" id="KW-0547">Nucleotide-binding</keyword>
<gene>
    <name evidence="11" type="primary">gap</name>
    <name evidence="11" type="ORF">GU926_00660</name>
</gene>
<feature type="active site" description="Nucleophile" evidence="4">
    <location>
        <position position="153"/>
    </location>
</feature>
<dbReference type="Gene3D" id="3.40.50.720">
    <property type="entry name" value="NAD(P)-binding Rossmann-like Domain"/>
    <property type="match status" value="1"/>
</dbReference>
<evidence type="ECO:0000313" key="11">
    <source>
        <dbReference type="EMBL" id="QHL86031.1"/>
    </source>
</evidence>
<feature type="binding site" evidence="6">
    <location>
        <position position="80"/>
    </location>
    <ligand>
        <name>NAD(+)</name>
        <dbReference type="ChEBI" id="CHEBI:57540"/>
    </ligand>
</feature>
<proteinExistence type="inferred from homology"/>
<comment type="subunit">
    <text evidence="2">Homotetramer.</text>
</comment>
<dbReference type="EC" id="1.2.1.-" evidence="9"/>
<evidence type="ECO:0000256" key="5">
    <source>
        <dbReference type="PIRSR" id="PIRSR000149-2"/>
    </source>
</evidence>
<dbReference type="Proteomes" id="UP000464214">
    <property type="component" value="Chromosome"/>
</dbReference>
<feature type="binding site" evidence="6">
    <location>
        <position position="315"/>
    </location>
    <ligand>
        <name>NAD(+)</name>
        <dbReference type="ChEBI" id="CHEBI:57540"/>
    </ligand>
</feature>
<dbReference type="KEGG" id="nib:GU926_00660"/>
<dbReference type="CDD" id="cd18126">
    <property type="entry name" value="GAPDH_I_C"/>
    <property type="match status" value="1"/>
</dbReference>
<dbReference type="InterPro" id="IPR036291">
    <property type="entry name" value="NAD(P)-bd_dom_sf"/>
</dbReference>
<dbReference type="SMART" id="SM00846">
    <property type="entry name" value="Gp_dh_N"/>
    <property type="match status" value="1"/>
</dbReference>
<evidence type="ECO:0000256" key="8">
    <source>
        <dbReference type="RuleBase" id="RU000397"/>
    </source>
</evidence>
<dbReference type="Gene3D" id="3.30.360.10">
    <property type="entry name" value="Dihydrodipicolinate Reductase, domain 2"/>
    <property type="match status" value="1"/>
</dbReference>
<dbReference type="FunFam" id="3.30.360.10:FF:000002">
    <property type="entry name" value="Glyceraldehyde-3-phosphate dehydrogenase"/>
    <property type="match status" value="1"/>
</dbReference>
<feature type="binding site" evidence="6">
    <location>
        <position position="122"/>
    </location>
    <ligand>
        <name>NAD(+)</name>
        <dbReference type="ChEBI" id="CHEBI:57540"/>
    </ligand>
</feature>
<dbReference type="GO" id="GO:0006006">
    <property type="term" value="P:glucose metabolic process"/>
    <property type="evidence" value="ECO:0007669"/>
    <property type="project" value="InterPro"/>
</dbReference>
<feature type="binding site" evidence="5">
    <location>
        <begin position="152"/>
        <end position="154"/>
    </location>
    <ligand>
        <name>D-glyceraldehyde 3-phosphate</name>
        <dbReference type="ChEBI" id="CHEBI:59776"/>
    </ligand>
</feature>
<dbReference type="RefSeq" id="WP_160688039.1">
    <property type="nucleotide sequence ID" value="NZ_CP047897.1"/>
</dbReference>
<feature type="binding site" evidence="6">
    <location>
        <position position="36"/>
    </location>
    <ligand>
        <name>NAD(+)</name>
        <dbReference type="ChEBI" id="CHEBI:57540"/>
    </ligand>
</feature>
<dbReference type="PANTHER" id="PTHR43148">
    <property type="entry name" value="GLYCERALDEHYDE-3-PHOSPHATE DEHYDROGENASE 2"/>
    <property type="match status" value="1"/>
</dbReference>
<dbReference type="InterPro" id="IPR020828">
    <property type="entry name" value="GlycerAld_3-P_DH_NAD(P)-bd"/>
</dbReference>
<name>A0A6P1NWM0_9BACT</name>
<dbReference type="SUPFAM" id="SSF51735">
    <property type="entry name" value="NAD(P)-binding Rossmann-fold domains"/>
    <property type="match status" value="1"/>
</dbReference>
<dbReference type="PROSITE" id="PS00071">
    <property type="entry name" value="GAPDH"/>
    <property type="match status" value="1"/>
</dbReference>
<dbReference type="AlphaFoldDB" id="A0A6P1NWM0"/>
<dbReference type="Pfam" id="PF02800">
    <property type="entry name" value="Gp_dh_C"/>
    <property type="match status" value="1"/>
</dbReference>
<feature type="domain" description="Glyceraldehyde 3-phosphate dehydrogenase NAD(P) binding" evidence="10">
    <location>
        <begin position="5"/>
        <end position="153"/>
    </location>
</feature>
<dbReference type="FunFam" id="3.40.50.720:FF:000001">
    <property type="entry name" value="Glyceraldehyde-3-phosphate dehydrogenase"/>
    <property type="match status" value="1"/>
</dbReference>
<feature type="binding site" evidence="5">
    <location>
        <position position="183"/>
    </location>
    <ligand>
        <name>D-glyceraldehyde 3-phosphate</name>
        <dbReference type="ChEBI" id="CHEBI:59776"/>
    </ligand>
</feature>
<keyword evidence="6" id="KW-0520">NAD</keyword>
<protein>
    <recommendedName>
        <fullName evidence="9">Glyceraldehyde-3-phosphate dehydrogenase</fullName>
        <ecNumber evidence="9">1.2.1.-</ecNumber>
    </recommendedName>
</protein>
<evidence type="ECO:0000256" key="4">
    <source>
        <dbReference type="PIRSR" id="PIRSR000149-1"/>
    </source>
</evidence>
<evidence type="ECO:0000256" key="7">
    <source>
        <dbReference type="PIRSR" id="PIRSR000149-4"/>
    </source>
</evidence>
<comment type="similarity">
    <text evidence="1 8">Belongs to the glyceraldehyde-3-phosphate dehydrogenase family.</text>
</comment>
<dbReference type="CDD" id="cd05214">
    <property type="entry name" value="GAPDH_I_N"/>
    <property type="match status" value="1"/>
</dbReference>
<dbReference type="InterPro" id="IPR020829">
    <property type="entry name" value="GlycerAld_3-P_DH_cat"/>
</dbReference>
<dbReference type="NCBIfam" id="TIGR01534">
    <property type="entry name" value="GAPDH-I"/>
    <property type="match status" value="1"/>
</dbReference>
<evidence type="ECO:0000259" key="10">
    <source>
        <dbReference type="SMART" id="SM00846"/>
    </source>
</evidence>
<evidence type="ECO:0000313" key="12">
    <source>
        <dbReference type="Proteomes" id="UP000464214"/>
    </source>
</evidence>
<evidence type="ECO:0000256" key="3">
    <source>
        <dbReference type="ARBA" id="ARBA00023002"/>
    </source>
</evidence>
<feature type="binding site" evidence="6">
    <location>
        <begin position="14"/>
        <end position="15"/>
    </location>
    <ligand>
        <name>NAD(+)</name>
        <dbReference type="ChEBI" id="CHEBI:57540"/>
    </ligand>
</feature>